<gene>
    <name evidence="1" type="ORF">DPEC_G00289430</name>
</gene>
<dbReference type="EMBL" id="CM055753">
    <property type="protein sequence ID" value="KAJ7991976.1"/>
    <property type="molecule type" value="Genomic_DNA"/>
</dbReference>
<evidence type="ECO:0000313" key="2">
    <source>
        <dbReference type="Proteomes" id="UP001157502"/>
    </source>
</evidence>
<proteinExistence type="predicted"/>
<name>A0ACC2FKU1_DALPE</name>
<sequence length="483" mass="53076">MATDWKHLAIEKVELISSGIRQLLSSGQGYFKSEFGVELGLKPEFYPSWVILSSAVAGLLLLLLLLLLFGAAFCCRFFGGKKRLVSVSQETDDSSKAKVTKTGKPEEQKKKSKNKSKEKKAQYNSRTEPQQEEKDLLEISKPSPGVKTEKVKKNKKKAKPEVKQTKTASASDGKDRDDAAWETKVSNREKRELKRKEKGPVGVLEATPFPAEQHLNPAPPVTPQISRRSRVLLEPMRTVTKGDSIMSPGSTRWKEEAQVNGGGWSDISMKLPVQLSASDVETWPAMPKVPRNRNLEPTWGQETQGSWSGIDRRIKTELKTVPFSVLNLNQSEPVSTPAAELTWEHPLLVVDDDWTGLNGVAADPSSDWNAPAELWGNYQEPSMVEVPPPQDSAPLNQGTQGSDEEKDDPAGGAAKSKKKKKKKKLEGAAQMPSVSSAVTMETSTLPVQAATRQSVPTPSSQKISDPSSECAKLSQKKKARRET</sequence>
<evidence type="ECO:0000313" key="1">
    <source>
        <dbReference type="EMBL" id="KAJ7991976.1"/>
    </source>
</evidence>
<dbReference type="Proteomes" id="UP001157502">
    <property type="component" value="Chromosome 26"/>
</dbReference>
<reference evidence="1" key="1">
    <citation type="submission" date="2021-05" db="EMBL/GenBank/DDBJ databases">
        <authorList>
            <person name="Pan Q."/>
            <person name="Jouanno E."/>
            <person name="Zahm M."/>
            <person name="Klopp C."/>
            <person name="Cabau C."/>
            <person name="Louis A."/>
            <person name="Berthelot C."/>
            <person name="Parey E."/>
            <person name="Roest Crollius H."/>
            <person name="Montfort J."/>
            <person name="Robinson-Rechavi M."/>
            <person name="Bouchez O."/>
            <person name="Lampietro C."/>
            <person name="Lopez Roques C."/>
            <person name="Donnadieu C."/>
            <person name="Postlethwait J."/>
            <person name="Bobe J."/>
            <person name="Dillon D."/>
            <person name="Chandos A."/>
            <person name="von Hippel F."/>
            <person name="Guiguen Y."/>
        </authorList>
    </citation>
    <scope>NUCLEOTIDE SEQUENCE</scope>
    <source>
        <strain evidence="1">YG-Jan2019</strain>
    </source>
</reference>
<accession>A0ACC2FKU1</accession>
<comment type="caution">
    <text evidence="1">The sequence shown here is derived from an EMBL/GenBank/DDBJ whole genome shotgun (WGS) entry which is preliminary data.</text>
</comment>
<keyword evidence="2" id="KW-1185">Reference proteome</keyword>
<protein>
    <submittedName>
        <fullName evidence="1">Uncharacterized protein</fullName>
    </submittedName>
</protein>
<organism evidence="1 2">
    <name type="scientific">Dallia pectoralis</name>
    <name type="common">Alaska blackfish</name>
    <dbReference type="NCBI Taxonomy" id="75939"/>
    <lineage>
        <taxon>Eukaryota</taxon>
        <taxon>Metazoa</taxon>
        <taxon>Chordata</taxon>
        <taxon>Craniata</taxon>
        <taxon>Vertebrata</taxon>
        <taxon>Euteleostomi</taxon>
        <taxon>Actinopterygii</taxon>
        <taxon>Neopterygii</taxon>
        <taxon>Teleostei</taxon>
        <taxon>Protacanthopterygii</taxon>
        <taxon>Esociformes</taxon>
        <taxon>Umbridae</taxon>
        <taxon>Dallia</taxon>
    </lineage>
</organism>